<accession>A0AAV6M7R7</accession>
<comment type="caution">
    <text evidence="1">The sequence shown here is derived from an EMBL/GenBank/DDBJ whole genome shotgun (WGS) entry which is preliminary data.</text>
</comment>
<evidence type="ECO:0000313" key="2">
    <source>
        <dbReference type="Proteomes" id="UP000685013"/>
    </source>
</evidence>
<protein>
    <submittedName>
        <fullName evidence="1">Uncharacterized protein</fullName>
    </submittedName>
</protein>
<dbReference type="EMBL" id="JAGKQH010000017">
    <property type="protein sequence ID" value="KAG6576050.1"/>
    <property type="molecule type" value="Genomic_DNA"/>
</dbReference>
<reference evidence="1 2" key="1">
    <citation type="journal article" date="2021" name="Hortic Res">
        <title>The domestication of Cucurbita argyrosperma as revealed by the genome of its wild relative.</title>
        <authorList>
            <person name="Barrera-Redondo J."/>
            <person name="Sanchez-de la Vega G."/>
            <person name="Aguirre-Liguori J.A."/>
            <person name="Castellanos-Morales G."/>
            <person name="Gutierrez-Guerrero Y.T."/>
            <person name="Aguirre-Dugua X."/>
            <person name="Aguirre-Planter E."/>
            <person name="Tenaillon M.I."/>
            <person name="Lira-Saade R."/>
            <person name="Eguiarte L.E."/>
        </authorList>
    </citation>
    <scope>NUCLEOTIDE SEQUENCE [LARGE SCALE GENOMIC DNA]</scope>
    <source>
        <strain evidence="1">JBR-2021</strain>
    </source>
</reference>
<sequence>MAKCWKWATLFLFREGKKGKRKKGNRGNRNGRLKEMAKCGFLWDNDWIKGEKTRLADLGVESFQLLVSPAPSGMNSSVSSSRATSSSCSCIGLSELQDIFIVGGV</sequence>
<keyword evidence="2" id="KW-1185">Reference proteome</keyword>
<feature type="non-terminal residue" evidence="1">
    <location>
        <position position="1"/>
    </location>
</feature>
<gene>
    <name evidence="1" type="ORF">SDJN03_26689</name>
</gene>
<dbReference type="Proteomes" id="UP000685013">
    <property type="component" value="Chromosome 17"/>
</dbReference>
<name>A0AAV6M7R7_9ROSI</name>
<dbReference type="AlphaFoldDB" id="A0AAV6M7R7"/>
<proteinExistence type="predicted"/>
<organism evidence="1 2">
    <name type="scientific">Cucurbita argyrosperma subsp. sororia</name>
    <dbReference type="NCBI Taxonomy" id="37648"/>
    <lineage>
        <taxon>Eukaryota</taxon>
        <taxon>Viridiplantae</taxon>
        <taxon>Streptophyta</taxon>
        <taxon>Embryophyta</taxon>
        <taxon>Tracheophyta</taxon>
        <taxon>Spermatophyta</taxon>
        <taxon>Magnoliopsida</taxon>
        <taxon>eudicotyledons</taxon>
        <taxon>Gunneridae</taxon>
        <taxon>Pentapetalae</taxon>
        <taxon>rosids</taxon>
        <taxon>fabids</taxon>
        <taxon>Cucurbitales</taxon>
        <taxon>Cucurbitaceae</taxon>
        <taxon>Cucurbiteae</taxon>
        <taxon>Cucurbita</taxon>
    </lineage>
</organism>
<evidence type="ECO:0000313" key="1">
    <source>
        <dbReference type="EMBL" id="KAG6576050.1"/>
    </source>
</evidence>